<evidence type="ECO:0000313" key="2">
    <source>
        <dbReference type="Proteomes" id="UP001058074"/>
    </source>
</evidence>
<accession>A0ACB5RAF7</accession>
<name>A0ACB5RAF7_9CLOT</name>
<reference evidence="1" key="1">
    <citation type="journal article" date="2025" name="Int. J. Syst. Evol. Microbiol.">
        <title>Inconstantimicrobium mannanitabidum sp. nov., a novel member of the family Clostridiaceae isolated from anoxic soil under the treatment of reductive soil disinfestation.</title>
        <authorList>
            <person name="Ueki A."/>
            <person name="Tonouchi A."/>
            <person name="Honma S."/>
            <person name="Kaku N."/>
            <person name="Ueki K."/>
        </authorList>
    </citation>
    <scope>NUCLEOTIDE SEQUENCE</scope>
    <source>
        <strain evidence="1">TW13</strain>
    </source>
</reference>
<comment type="caution">
    <text evidence="1">The sequence shown here is derived from an EMBL/GenBank/DDBJ whole genome shotgun (WGS) entry which is preliminary data.</text>
</comment>
<protein>
    <submittedName>
        <fullName evidence="1">Methyl-accepting chemotaxis protein</fullName>
    </submittedName>
</protein>
<sequence length="665" mass="72260">MKQKKFTLNSIRTKLIISFLSVCLIPLIILGSISLAQSTSILDKKLQLTSTQTLSQVNSSLNNYFSGMNSMTSIMSNNYSFLHMSEANNLSSAEELLKSIKESHADILNTYVGTEEGKFYINPSQKLPDDFNPTQRPWYINAKSNPDKVVTTLPYKDASSGKLVVSTAKAIQNNGKILGVVAIDISVDTLIKDISTSKIGSSGYIFTADMDGNVIAHPDQALIGTNAIGKQSYWNEIKSKDSGYLPVTVGGQKQFLVYQTNKITGWKTVAVMAHSELTADTNSIMSTTLIMIGIMLIIGIAASWVLSKGIAENIKKLKEVCAKVSKGDFTVSVETKAKDEFKDLINDFNLMISNISSLMKKIKKSSETVLETSSNLASMSEETTASVEEVTRAINEVSMGAVSQAENAQEGVAKIHELSSTLDIITKNNADMNKLSLSTESLSSEGLAKVKDLIEKSDRTKASTDQVSKIISDMDSSTAKINSISETISDITEQTNLLSLNASIEAARAGEAGKGFAVVADEIRKLAEQSKDSTEEIKSIIENIKSRSEIAVMAIEDAGNIVIEQEVAVKETQEIFNKIIEAISSITSLIGDMRSSVINVDSKKEDVQTEIENISSVCEQTASASQEVTASAEEINATMDEFTTYAQNLQTLSEQLEEELNKFKI</sequence>
<proteinExistence type="predicted"/>
<dbReference type="Proteomes" id="UP001058074">
    <property type="component" value="Unassembled WGS sequence"/>
</dbReference>
<evidence type="ECO:0000313" key="1">
    <source>
        <dbReference type="EMBL" id="GKX65968.1"/>
    </source>
</evidence>
<gene>
    <name evidence="1" type="ORF">rsdtw13_12260</name>
</gene>
<keyword evidence="2" id="KW-1185">Reference proteome</keyword>
<dbReference type="EMBL" id="BROD01000001">
    <property type="protein sequence ID" value="GKX65968.1"/>
    <property type="molecule type" value="Genomic_DNA"/>
</dbReference>
<organism evidence="1 2">
    <name type="scientific">Inconstantimicrobium mannanitabidum</name>
    <dbReference type="NCBI Taxonomy" id="1604901"/>
    <lineage>
        <taxon>Bacteria</taxon>
        <taxon>Bacillati</taxon>
        <taxon>Bacillota</taxon>
        <taxon>Clostridia</taxon>
        <taxon>Eubacteriales</taxon>
        <taxon>Clostridiaceae</taxon>
        <taxon>Inconstantimicrobium</taxon>
    </lineage>
</organism>